<dbReference type="RefSeq" id="WP_269424594.1">
    <property type="nucleotide sequence ID" value="NZ_JAPWGY010000007.1"/>
</dbReference>
<protein>
    <recommendedName>
        <fullName evidence="1">DUF6980 domain-containing protein</fullName>
    </recommendedName>
</protein>
<dbReference type="Proteomes" id="UP001069802">
    <property type="component" value="Unassembled WGS sequence"/>
</dbReference>
<sequence>MPKHCCAEMTKRILLDCQTHHDPFECPDVLINYIERFEEYGIIIHDGGSSSISICYCPWCGTKLPSSKRDLWFDTLENMGFDDPGEQDIPEQFNSNKWLADLKVNVSSP</sequence>
<accession>A0ABT4LR79</accession>
<name>A0ABT4LR79_9PROT</name>
<reference evidence="2" key="1">
    <citation type="submission" date="2022-12" db="EMBL/GenBank/DDBJ databases">
        <title>Bacterial isolates from different developmental stages of Nematostella vectensis.</title>
        <authorList>
            <person name="Fraune S."/>
        </authorList>
    </citation>
    <scope>NUCLEOTIDE SEQUENCE</scope>
    <source>
        <strain evidence="2">G21630-S1</strain>
    </source>
</reference>
<keyword evidence="3" id="KW-1185">Reference proteome</keyword>
<evidence type="ECO:0000259" key="1">
    <source>
        <dbReference type="Pfam" id="PF22400"/>
    </source>
</evidence>
<comment type="caution">
    <text evidence="2">The sequence shown here is derived from an EMBL/GenBank/DDBJ whole genome shotgun (WGS) entry which is preliminary data.</text>
</comment>
<proteinExistence type="predicted"/>
<dbReference type="EMBL" id="JAPWGY010000007">
    <property type="protein sequence ID" value="MCZ4282447.1"/>
    <property type="molecule type" value="Genomic_DNA"/>
</dbReference>
<gene>
    <name evidence="2" type="ORF">O4H49_16795</name>
</gene>
<feature type="domain" description="DUF6980" evidence="1">
    <location>
        <begin position="3"/>
        <end position="100"/>
    </location>
</feature>
<dbReference type="InterPro" id="IPR053918">
    <property type="entry name" value="DUF6980"/>
</dbReference>
<evidence type="ECO:0000313" key="2">
    <source>
        <dbReference type="EMBL" id="MCZ4282447.1"/>
    </source>
</evidence>
<evidence type="ECO:0000313" key="3">
    <source>
        <dbReference type="Proteomes" id="UP001069802"/>
    </source>
</evidence>
<organism evidence="2 3">
    <name type="scientific">Kiloniella laminariae</name>
    <dbReference type="NCBI Taxonomy" id="454162"/>
    <lineage>
        <taxon>Bacteria</taxon>
        <taxon>Pseudomonadati</taxon>
        <taxon>Pseudomonadota</taxon>
        <taxon>Alphaproteobacteria</taxon>
        <taxon>Rhodospirillales</taxon>
        <taxon>Kiloniellaceae</taxon>
        <taxon>Kiloniella</taxon>
    </lineage>
</organism>
<dbReference type="Pfam" id="PF22400">
    <property type="entry name" value="DUF6980"/>
    <property type="match status" value="1"/>
</dbReference>